<dbReference type="RefSeq" id="WP_182703987.1">
    <property type="nucleotide sequence ID" value="NZ_JACJII010000001.1"/>
</dbReference>
<comment type="caution">
    <text evidence="3">The sequence shown here is derived from an EMBL/GenBank/DDBJ whole genome shotgun (WGS) entry which is preliminary data.</text>
</comment>
<sequence length="293" mass="31846">MEIVYERRGEGPPLVLLHGIGHRWQAWAPVMDRLARERDVVAVDLPGFGASPPLPAGRPYTLDVVLEILAGFFDRLGLGRPHIAGNSLGGLFSLEAADRGLVSSATVLSPAGFYTRPELAWATTVLRASRLGTRLPEWLLGRLARDPRRRRAMFGMIYGHPDRLDLAELLADGRALRDCAGFEPTIRAGGSVRFAGSCAGVPVTIAWGTRDRLLLPIQMMRAQQRLPEARFVWLPDCGHVPMGDDPELVARVLLEGSDVPLLEPKDGAGPGRRTVVGTADVDVEDAEDVERAS</sequence>
<keyword evidence="4" id="KW-1185">Reference proteome</keyword>
<evidence type="ECO:0000259" key="2">
    <source>
        <dbReference type="Pfam" id="PF12697"/>
    </source>
</evidence>
<dbReference type="Gene3D" id="3.40.50.1820">
    <property type="entry name" value="alpha/beta hydrolase"/>
    <property type="match status" value="1"/>
</dbReference>
<accession>A0A7W3R6N5</accession>
<evidence type="ECO:0000313" key="4">
    <source>
        <dbReference type="Proteomes" id="UP000539313"/>
    </source>
</evidence>
<dbReference type="PANTHER" id="PTHR46438:SF11">
    <property type="entry name" value="LIPASE-RELATED"/>
    <property type="match status" value="1"/>
</dbReference>
<dbReference type="AlphaFoldDB" id="A0A7W3R6N5"/>
<dbReference type="InterPro" id="IPR000073">
    <property type="entry name" value="AB_hydrolase_1"/>
</dbReference>
<feature type="region of interest" description="Disordered" evidence="1">
    <location>
        <begin position="263"/>
        <end position="293"/>
    </location>
</feature>
<protein>
    <submittedName>
        <fullName evidence="3">Pimeloyl-ACP methyl ester carboxylesterase</fullName>
    </submittedName>
</protein>
<evidence type="ECO:0000256" key="1">
    <source>
        <dbReference type="SAM" id="MobiDB-lite"/>
    </source>
</evidence>
<dbReference type="SUPFAM" id="SSF53474">
    <property type="entry name" value="alpha/beta-Hydrolases"/>
    <property type="match status" value="1"/>
</dbReference>
<organism evidence="3 4">
    <name type="scientific">Thermomonospora cellulosilytica</name>
    <dbReference type="NCBI Taxonomy" id="1411118"/>
    <lineage>
        <taxon>Bacteria</taxon>
        <taxon>Bacillati</taxon>
        <taxon>Actinomycetota</taxon>
        <taxon>Actinomycetes</taxon>
        <taxon>Streptosporangiales</taxon>
        <taxon>Thermomonosporaceae</taxon>
        <taxon>Thermomonospora</taxon>
    </lineage>
</organism>
<dbReference type="Proteomes" id="UP000539313">
    <property type="component" value="Unassembled WGS sequence"/>
</dbReference>
<dbReference type="Pfam" id="PF12697">
    <property type="entry name" value="Abhydrolase_6"/>
    <property type="match status" value="1"/>
</dbReference>
<evidence type="ECO:0000313" key="3">
    <source>
        <dbReference type="EMBL" id="MBA9001787.1"/>
    </source>
</evidence>
<feature type="domain" description="AB hydrolase-1" evidence="2">
    <location>
        <begin position="14"/>
        <end position="251"/>
    </location>
</feature>
<dbReference type="GO" id="GO:0003824">
    <property type="term" value="F:catalytic activity"/>
    <property type="evidence" value="ECO:0007669"/>
    <property type="project" value="UniProtKB-ARBA"/>
</dbReference>
<proteinExistence type="predicted"/>
<reference evidence="3 4" key="1">
    <citation type="submission" date="2020-08" db="EMBL/GenBank/DDBJ databases">
        <title>Sequencing the genomes of 1000 actinobacteria strains.</title>
        <authorList>
            <person name="Klenk H.-P."/>
        </authorList>
    </citation>
    <scope>NUCLEOTIDE SEQUENCE [LARGE SCALE GENOMIC DNA]</scope>
    <source>
        <strain evidence="3 4">DSM 45823</strain>
    </source>
</reference>
<feature type="compositionally biased region" description="Acidic residues" evidence="1">
    <location>
        <begin position="281"/>
        <end position="293"/>
    </location>
</feature>
<name>A0A7W3R6N5_9ACTN</name>
<gene>
    <name evidence="3" type="ORF">HNR21_000669</name>
</gene>
<dbReference type="InterPro" id="IPR029058">
    <property type="entry name" value="AB_hydrolase_fold"/>
</dbReference>
<dbReference type="PANTHER" id="PTHR46438">
    <property type="entry name" value="ALPHA/BETA-HYDROLASES SUPERFAMILY PROTEIN"/>
    <property type="match status" value="1"/>
</dbReference>
<dbReference type="PRINTS" id="PR00111">
    <property type="entry name" value="ABHYDROLASE"/>
</dbReference>
<dbReference type="EMBL" id="JACJII010000001">
    <property type="protein sequence ID" value="MBA9001787.1"/>
    <property type="molecule type" value="Genomic_DNA"/>
</dbReference>